<gene>
    <name evidence="1" type="ORF">SAMN06295879_2467</name>
</gene>
<proteinExistence type="predicted"/>
<dbReference type="Pfam" id="PF20120">
    <property type="entry name" value="DUF6510"/>
    <property type="match status" value="1"/>
</dbReference>
<dbReference type="Proteomes" id="UP000189735">
    <property type="component" value="Unassembled WGS sequence"/>
</dbReference>
<reference evidence="2" key="1">
    <citation type="submission" date="2017-02" db="EMBL/GenBank/DDBJ databases">
        <authorList>
            <person name="Varghese N."/>
            <person name="Submissions S."/>
        </authorList>
    </citation>
    <scope>NUCLEOTIDE SEQUENCE [LARGE SCALE GENOMIC DNA]</scope>
    <source>
        <strain evidence="2">VKM Ac-2052</strain>
    </source>
</reference>
<evidence type="ECO:0000313" key="1">
    <source>
        <dbReference type="EMBL" id="SKA97895.1"/>
    </source>
</evidence>
<sequence length="96" mass="10102">MPEHAHQVNVPVTRVDGNAAAGPLGEILRLDITTAIGTCRHCGTAAALSEAVVERDAEGVIVLCRSCGHTLLTYISRDGRQYLEFAGLKSLNAATS</sequence>
<dbReference type="EMBL" id="FUYG01000006">
    <property type="protein sequence ID" value="SKA97895.1"/>
    <property type="molecule type" value="Genomic_DNA"/>
</dbReference>
<name>A0A1T4Y9E1_9MICO</name>
<evidence type="ECO:0008006" key="3">
    <source>
        <dbReference type="Google" id="ProtNLM"/>
    </source>
</evidence>
<protein>
    <recommendedName>
        <fullName evidence="3">MJ0042 family finger-like domain-containing protein</fullName>
    </recommendedName>
</protein>
<dbReference type="RefSeq" id="WP_044439471.1">
    <property type="nucleotide sequence ID" value="NZ_FUYG01000006.1"/>
</dbReference>
<dbReference type="AlphaFoldDB" id="A0A1T4Y9E1"/>
<evidence type="ECO:0000313" key="2">
    <source>
        <dbReference type="Proteomes" id="UP000189735"/>
    </source>
</evidence>
<dbReference type="InterPro" id="IPR045423">
    <property type="entry name" value="DUF6510"/>
</dbReference>
<organism evidence="1 2">
    <name type="scientific">Agreia bicolorata</name>
    <dbReference type="NCBI Taxonomy" id="110935"/>
    <lineage>
        <taxon>Bacteria</taxon>
        <taxon>Bacillati</taxon>
        <taxon>Actinomycetota</taxon>
        <taxon>Actinomycetes</taxon>
        <taxon>Micrococcales</taxon>
        <taxon>Microbacteriaceae</taxon>
        <taxon>Agreia</taxon>
    </lineage>
</organism>
<accession>A0A1T4Y9E1</accession>